<evidence type="ECO:0000313" key="9">
    <source>
        <dbReference type="EMBL" id="RDV83424.1"/>
    </source>
</evidence>
<keyword evidence="6 7" id="KW-0472">Membrane</keyword>
<dbReference type="InterPro" id="IPR020846">
    <property type="entry name" value="MFS_dom"/>
</dbReference>
<evidence type="ECO:0000256" key="1">
    <source>
        <dbReference type="ARBA" id="ARBA00004651"/>
    </source>
</evidence>
<dbReference type="InterPro" id="IPR011701">
    <property type="entry name" value="MFS"/>
</dbReference>
<protein>
    <submittedName>
        <fullName evidence="9">MFS transporter</fullName>
    </submittedName>
</protein>
<evidence type="ECO:0000313" key="10">
    <source>
        <dbReference type="Proteomes" id="UP000256329"/>
    </source>
</evidence>
<accession>A0A3D8P671</accession>
<evidence type="ECO:0000256" key="7">
    <source>
        <dbReference type="SAM" id="Phobius"/>
    </source>
</evidence>
<name>A0A3D8P671_9THEO</name>
<keyword evidence="3" id="KW-1003">Cell membrane</keyword>
<keyword evidence="4 7" id="KW-0812">Transmembrane</keyword>
<dbReference type="OrthoDB" id="9803985at2"/>
<evidence type="ECO:0000256" key="4">
    <source>
        <dbReference type="ARBA" id="ARBA00022692"/>
    </source>
</evidence>
<proteinExistence type="predicted"/>
<evidence type="ECO:0000256" key="2">
    <source>
        <dbReference type="ARBA" id="ARBA00022448"/>
    </source>
</evidence>
<evidence type="ECO:0000259" key="8">
    <source>
        <dbReference type="PROSITE" id="PS50850"/>
    </source>
</evidence>
<comment type="subcellular location">
    <subcellularLocation>
        <location evidence="1">Cell membrane</location>
        <topology evidence="1">Multi-pass membrane protein</topology>
    </subcellularLocation>
</comment>
<feature type="transmembrane region" description="Helical" evidence="7">
    <location>
        <begin position="71"/>
        <end position="92"/>
    </location>
</feature>
<dbReference type="PANTHER" id="PTHR42688">
    <property type="entry name" value="CONSERVED PROTEIN"/>
    <property type="match status" value="1"/>
</dbReference>
<dbReference type="RefSeq" id="WP_115792484.1">
    <property type="nucleotide sequence ID" value="NZ_QSLN01000005.1"/>
</dbReference>
<dbReference type="GO" id="GO:0005886">
    <property type="term" value="C:plasma membrane"/>
    <property type="evidence" value="ECO:0007669"/>
    <property type="project" value="UniProtKB-SubCell"/>
</dbReference>
<feature type="transmembrane region" description="Helical" evidence="7">
    <location>
        <begin position="165"/>
        <end position="182"/>
    </location>
</feature>
<feature type="transmembrane region" description="Helical" evidence="7">
    <location>
        <begin position="244"/>
        <end position="264"/>
    </location>
</feature>
<dbReference type="PROSITE" id="PS50850">
    <property type="entry name" value="MFS"/>
    <property type="match status" value="1"/>
</dbReference>
<organism evidence="9 10">
    <name type="scientific">Ammonifex thiophilus</name>
    <dbReference type="NCBI Taxonomy" id="444093"/>
    <lineage>
        <taxon>Bacteria</taxon>
        <taxon>Bacillati</taxon>
        <taxon>Bacillota</taxon>
        <taxon>Clostridia</taxon>
        <taxon>Thermoanaerobacterales</taxon>
        <taxon>Thermoanaerobacteraceae</taxon>
        <taxon>Ammonifex</taxon>
    </lineage>
</organism>
<feature type="transmembrane region" description="Helical" evidence="7">
    <location>
        <begin position="331"/>
        <end position="355"/>
    </location>
</feature>
<feature type="transmembrane region" description="Helical" evidence="7">
    <location>
        <begin position="211"/>
        <end position="232"/>
    </location>
</feature>
<dbReference type="Gene3D" id="1.20.1250.20">
    <property type="entry name" value="MFS general substrate transporter like domains"/>
    <property type="match status" value="2"/>
</dbReference>
<dbReference type="GO" id="GO:0022857">
    <property type="term" value="F:transmembrane transporter activity"/>
    <property type="evidence" value="ECO:0007669"/>
    <property type="project" value="InterPro"/>
</dbReference>
<dbReference type="Pfam" id="PF07690">
    <property type="entry name" value="MFS_1"/>
    <property type="match status" value="2"/>
</dbReference>
<dbReference type="Proteomes" id="UP000256329">
    <property type="component" value="Unassembled WGS sequence"/>
</dbReference>
<dbReference type="AlphaFoldDB" id="A0A3D8P671"/>
<reference evidence="9 10" key="1">
    <citation type="submission" date="2018-08" db="EMBL/GenBank/DDBJ databases">
        <title>Form III RuBisCO-mediated autotrophy in Thermodesulfobium bacteria.</title>
        <authorList>
            <person name="Toshchakov S.V."/>
            <person name="Kublanov I.V."/>
            <person name="Frolov E."/>
            <person name="Bonch-Osmolovskaya E.A."/>
            <person name="Tourova T.P."/>
            <person name="Chernych N.A."/>
            <person name="Lebedinsky A.V."/>
        </authorList>
    </citation>
    <scope>NUCLEOTIDE SEQUENCE [LARGE SCALE GENOMIC DNA]</scope>
    <source>
        <strain evidence="9 10">SR</strain>
    </source>
</reference>
<evidence type="ECO:0000256" key="3">
    <source>
        <dbReference type="ARBA" id="ARBA00022475"/>
    </source>
</evidence>
<dbReference type="SUPFAM" id="SSF103473">
    <property type="entry name" value="MFS general substrate transporter"/>
    <property type="match status" value="1"/>
</dbReference>
<dbReference type="InterPro" id="IPR036259">
    <property type="entry name" value="MFS_trans_sf"/>
</dbReference>
<keyword evidence="10" id="KW-1185">Reference proteome</keyword>
<keyword evidence="5 7" id="KW-1133">Transmembrane helix</keyword>
<gene>
    <name evidence="9" type="ORF">DXX99_05395</name>
</gene>
<evidence type="ECO:0000256" key="5">
    <source>
        <dbReference type="ARBA" id="ARBA00022989"/>
    </source>
</evidence>
<feature type="transmembrane region" description="Helical" evidence="7">
    <location>
        <begin position="361"/>
        <end position="381"/>
    </location>
</feature>
<feature type="transmembrane region" description="Helical" evidence="7">
    <location>
        <begin position="271"/>
        <end position="292"/>
    </location>
</feature>
<dbReference type="InterPro" id="IPR052425">
    <property type="entry name" value="Uncharacterized_MFS-type"/>
</dbReference>
<evidence type="ECO:0000256" key="6">
    <source>
        <dbReference type="ARBA" id="ARBA00023136"/>
    </source>
</evidence>
<comment type="caution">
    <text evidence="9">The sequence shown here is derived from an EMBL/GenBank/DDBJ whole genome shotgun (WGS) entry which is preliminary data.</text>
</comment>
<keyword evidence="2" id="KW-0813">Transport</keyword>
<dbReference type="CDD" id="cd17370">
    <property type="entry name" value="MFS_MJ1317_like"/>
    <property type="match status" value="1"/>
</dbReference>
<feature type="transmembrane region" description="Helical" evidence="7">
    <location>
        <begin position="28"/>
        <end position="50"/>
    </location>
</feature>
<feature type="domain" description="Major facilitator superfamily (MFS) profile" evidence="8">
    <location>
        <begin position="4"/>
        <end position="385"/>
    </location>
</feature>
<dbReference type="PANTHER" id="PTHR42688:SF1">
    <property type="entry name" value="BLR5212 PROTEIN"/>
    <property type="match status" value="1"/>
</dbReference>
<sequence length="395" mass="42925">MSRAWLFIFFMGLVSLFGDITYEGARSIIGPFMASLGASAAIVGFFAGLGELGGYALRLIGGYLADRTERYWLLTGLGYLVNLLAVPSLALAGRWETAAALMVIERAGKGLRTPPRDAMLSYATSQVGRGWGFGFHEAMDQIGAITGPLLAAGVLSLGWTFRQSFALYAVPAFLALIILAWARISFPVPKELEISPRSSPETDSPRFPQAYWYYLAFSAVAVAGFLHFQILAYHFKVKEVLSDAAIPFLYAGAMATDAVAALLAGRLYDRIGLRSLIIVPFLTVLLTFLVLATHPLQVVAGTLIWGVVMGLHESTLRAAIADLTPIARRGLGYGIFNTAYGTAAFLSGALLGMLYDRSPHQVIILVVILEAIAFLLFLQMVKHWRAFEQERDGKC</sequence>
<dbReference type="EMBL" id="QSLN01000005">
    <property type="protein sequence ID" value="RDV83424.1"/>
    <property type="molecule type" value="Genomic_DNA"/>
</dbReference>